<dbReference type="InterPro" id="IPR051540">
    <property type="entry name" value="S-2-haloacid_dehalogenase"/>
</dbReference>
<gene>
    <name evidence="2" type="ORF">EV640_109108</name>
</gene>
<dbReference type="NCBIfam" id="TIGR01509">
    <property type="entry name" value="HAD-SF-IA-v3"/>
    <property type="match status" value="1"/>
</dbReference>
<organism evidence="2 3">
    <name type="scientific">Nesterenkonia aurantiaca</name>
    <dbReference type="NCBI Taxonomy" id="1436010"/>
    <lineage>
        <taxon>Bacteria</taxon>
        <taxon>Bacillati</taxon>
        <taxon>Actinomycetota</taxon>
        <taxon>Actinomycetes</taxon>
        <taxon>Micrococcales</taxon>
        <taxon>Micrococcaceae</taxon>
        <taxon>Nesterenkonia</taxon>
    </lineage>
</organism>
<dbReference type="SFLD" id="SFLDG01135">
    <property type="entry name" value="C1.5.6:_HAD__Beta-PGM__Phospha"/>
    <property type="match status" value="1"/>
</dbReference>
<dbReference type="PANTHER" id="PTHR43316:SF3">
    <property type="entry name" value="HALOACID DEHALOGENASE, TYPE II (AFU_ORTHOLOGUE AFUA_2G07750)-RELATED"/>
    <property type="match status" value="1"/>
</dbReference>
<dbReference type="RefSeq" id="WP_133726513.1">
    <property type="nucleotide sequence ID" value="NZ_SOAN01000009.1"/>
</dbReference>
<evidence type="ECO:0000313" key="2">
    <source>
        <dbReference type="EMBL" id="TDS83818.1"/>
    </source>
</evidence>
<reference evidence="2 3" key="1">
    <citation type="submission" date="2019-03" db="EMBL/GenBank/DDBJ databases">
        <title>Genomic Encyclopedia of Type Strains, Phase III (KMG-III): the genomes of soil and plant-associated and newly described type strains.</title>
        <authorList>
            <person name="Whitman W."/>
        </authorList>
    </citation>
    <scope>NUCLEOTIDE SEQUENCE [LARGE SCALE GENOMIC DNA]</scope>
    <source>
        <strain evidence="2 3">DSM 27373</strain>
    </source>
</reference>
<proteinExistence type="predicted"/>
<dbReference type="SFLD" id="SFLDS00003">
    <property type="entry name" value="Haloacid_Dehalogenase"/>
    <property type="match status" value="1"/>
</dbReference>
<accession>A0A4R7FYK3</accession>
<dbReference type="GO" id="GO:0016787">
    <property type="term" value="F:hydrolase activity"/>
    <property type="evidence" value="ECO:0007669"/>
    <property type="project" value="UniProtKB-KW"/>
</dbReference>
<evidence type="ECO:0000313" key="3">
    <source>
        <dbReference type="Proteomes" id="UP000294506"/>
    </source>
</evidence>
<dbReference type="Pfam" id="PF00702">
    <property type="entry name" value="Hydrolase"/>
    <property type="match status" value="1"/>
</dbReference>
<dbReference type="SUPFAM" id="SSF56784">
    <property type="entry name" value="HAD-like"/>
    <property type="match status" value="1"/>
</dbReference>
<dbReference type="NCBIfam" id="TIGR01549">
    <property type="entry name" value="HAD-SF-IA-v1"/>
    <property type="match status" value="1"/>
</dbReference>
<keyword evidence="1 2" id="KW-0378">Hydrolase</keyword>
<name>A0A4R7FYK3_9MICC</name>
<dbReference type="InterPro" id="IPR023214">
    <property type="entry name" value="HAD_sf"/>
</dbReference>
<dbReference type="Gene3D" id="3.40.50.1000">
    <property type="entry name" value="HAD superfamily/HAD-like"/>
    <property type="match status" value="1"/>
</dbReference>
<sequence length="231" mass="25206">MVTLRAVGFDLDGTLFDHQCSAEAAVDAFFLSLGIDPSPAARQAWFAAEKTHFERWRTGQISFQDQRRERLRTVLPLLGMKPQESDPQLDELFEGYLGAYRKEWRAFPDSLGLLRTLRASGYRVGLLSNGTEGQQLDKLRRTGLAGAFDVVFTSEGIGVQKPDPGAFLALAEGLRVDVSDCLFVGDNAAHDVAGARDAGMRGLLVDRYETHSGGITEAVLSELVSGSQTAR</sequence>
<comment type="caution">
    <text evidence="2">The sequence shown here is derived from an EMBL/GenBank/DDBJ whole genome shotgun (WGS) entry which is preliminary data.</text>
</comment>
<dbReference type="Proteomes" id="UP000294506">
    <property type="component" value="Unassembled WGS sequence"/>
</dbReference>
<dbReference type="InterPro" id="IPR006439">
    <property type="entry name" value="HAD-SF_hydro_IA"/>
</dbReference>
<dbReference type="SFLD" id="SFLDG01129">
    <property type="entry name" value="C1.5:_HAD__Beta-PGM__Phosphata"/>
    <property type="match status" value="1"/>
</dbReference>
<dbReference type="Gene3D" id="1.20.120.1600">
    <property type="match status" value="1"/>
</dbReference>
<keyword evidence="3" id="KW-1185">Reference proteome</keyword>
<dbReference type="AlphaFoldDB" id="A0A4R7FYK3"/>
<dbReference type="EMBL" id="SOAN01000009">
    <property type="protein sequence ID" value="TDS83818.1"/>
    <property type="molecule type" value="Genomic_DNA"/>
</dbReference>
<dbReference type="PANTHER" id="PTHR43316">
    <property type="entry name" value="HYDROLASE, HALOACID DELAHOGENASE-RELATED"/>
    <property type="match status" value="1"/>
</dbReference>
<dbReference type="PRINTS" id="PR00413">
    <property type="entry name" value="HADHALOGNASE"/>
</dbReference>
<dbReference type="InterPro" id="IPR036412">
    <property type="entry name" value="HAD-like_sf"/>
</dbReference>
<evidence type="ECO:0000256" key="1">
    <source>
        <dbReference type="ARBA" id="ARBA00022801"/>
    </source>
</evidence>
<protein>
    <submittedName>
        <fullName evidence="2">Putative hydrolase of the HAD superfamily</fullName>
    </submittedName>
</protein>